<evidence type="ECO:0000259" key="5">
    <source>
        <dbReference type="Pfam" id="PF07732"/>
    </source>
</evidence>
<dbReference type="AlphaFoldDB" id="A0A0C4DSN5"/>
<reference evidence="6" key="2">
    <citation type="submission" date="2010-05" db="EMBL/GenBank/DDBJ databases">
        <title>The Genome Sequence of Magnaporthe poae strain ATCC 64411.</title>
        <authorList>
            <consortium name="The Broad Institute Genome Sequencing Platform"/>
            <consortium name="Broad Institute Genome Sequencing Center for Infectious Disease"/>
            <person name="Ma L.-J."/>
            <person name="Dead R."/>
            <person name="Young S."/>
            <person name="Zeng Q."/>
            <person name="Koehrsen M."/>
            <person name="Alvarado L."/>
            <person name="Berlin A."/>
            <person name="Chapman S.B."/>
            <person name="Chen Z."/>
            <person name="Freedman E."/>
            <person name="Gellesch M."/>
            <person name="Goldberg J."/>
            <person name="Griggs A."/>
            <person name="Gujja S."/>
            <person name="Heilman E.R."/>
            <person name="Heiman D."/>
            <person name="Hepburn T."/>
            <person name="Howarth C."/>
            <person name="Jen D."/>
            <person name="Larson L."/>
            <person name="Mehta T."/>
            <person name="Neiman D."/>
            <person name="Pearson M."/>
            <person name="Roberts A."/>
            <person name="Saif S."/>
            <person name="Shea T."/>
            <person name="Shenoy N."/>
            <person name="Sisk P."/>
            <person name="Stolte C."/>
            <person name="Sykes S."/>
            <person name="Walk T."/>
            <person name="White J."/>
            <person name="Yandava C."/>
            <person name="Haas B."/>
            <person name="Nusbaum C."/>
            <person name="Birren B."/>
        </authorList>
    </citation>
    <scope>NUCLEOTIDE SEQUENCE</scope>
    <source>
        <strain evidence="6">ATCC 64411</strain>
    </source>
</reference>
<dbReference type="Gene3D" id="2.60.40.420">
    <property type="entry name" value="Cupredoxins - blue copper proteins"/>
    <property type="match status" value="3"/>
</dbReference>
<keyword evidence="3" id="KW-0732">Signal</keyword>
<gene>
    <name evidence="6" type="ORF">MAPG_02917</name>
</gene>
<dbReference type="Pfam" id="PF07732">
    <property type="entry name" value="Cu-oxidase_3"/>
    <property type="match status" value="1"/>
</dbReference>
<dbReference type="eggNOG" id="ENOG502QR4X">
    <property type="taxonomic scope" value="Eukaryota"/>
</dbReference>
<proteinExistence type="inferred from homology"/>
<organism evidence="7 8">
    <name type="scientific">Magnaporthiopsis poae (strain ATCC 64411 / 73-15)</name>
    <name type="common">Kentucky bluegrass fungus</name>
    <name type="synonym">Magnaporthe poae</name>
    <dbReference type="NCBI Taxonomy" id="644358"/>
    <lineage>
        <taxon>Eukaryota</taxon>
        <taxon>Fungi</taxon>
        <taxon>Dikarya</taxon>
        <taxon>Ascomycota</taxon>
        <taxon>Pezizomycotina</taxon>
        <taxon>Sordariomycetes</taxon>
        <taxon>Sordariomycetidae</taxon>
        <taxon>Magnaporthales</taxon>
        <taxon>Magnaporthaceae</taxon>
        <taxon>Magnaporthiopsis</taxon>
    </lineage>
</organism>
<protein>
    <recommendedName>
        <fullName evidence="9">Bilirubin oxidase</fullName>
    </recommendedName>
</protein>
<comment type="similarity">
    <text evidence="1">Belongs to the multicopper oxidase family.</text>
</comment>
<sequence length="654" mass="73451">MLTRSVALPLLQIFASLAAGYGERTWKGYDGWDGYTYGISKRDHSVPAQPVHEDHKPLARRQGWVSPPYNFIYKFPLPIPPVKQPKQIITNTSTGRSVWYYEVEIKNYTQQVYPDLGPTRLVGYDGISPGPTFIIPRGQEAIVRFVNNAQLPISVHLHGSYSRAPFEGWAEDTTNPGQYKDYYYPNSQEGRTMWYHDHAMGITAENAYFGQAGAYILQDPAESALNLPSGYGEFDIPLIIASKQYLSDGSLFSPAGERNSLWGDVIHVNGQPWPFFDVQPRKYRLRFLDASVSRSFSLFFAKSTALKTKLDFQVIASDTGLLETPVTSNRLWMSLAERWEVVFDFSPFAGQSIELRNEEGVGGMGTDKNYTETTKVMKFNVARNLASPDGSVVPSKLRQVSFPPSRNVIDRSFTFNRTSKGEWLINGVGFADVPNRVLARPERGGVEVWELINTSPGWTHPIHVHLVDFKILRREGWRGRGVQPYEAAGLKDVVWLARRERVLIEAHFEPWDGLYMFHCHNLLHEDHDMMAAFNVTSLPDFAFDKNSSNARFLDPMDPLWRARPYQVADLRAGTGPFRLLPSSSACSSWPASTPIRTLPPSTPRWHSTTLTAPPGPLRHRRCASIAASLFGFECGCEQGGITSCGREDTGGFLA</sequence>
<name>A0A0C4DSN5_MAGP6</name>
<reference evidence="7" key="4">
    <citation type="journal article" date="2015" name="G3 (Bethesda)">
        <title>Genome sequences of three phytopathogenic species of the Magnaporthaceae family of fungi.</title>
        <authorList>
            <person name="Okagaki L.H."/>
            <person name="Nunes C.C."/>
            <person name="Sailsbery J."/>
            <person name="Clay B."/>
            <person name="Brown D."/>
            <person name="John T."/>
            <person name="Oh Y."/>
            <person name="Young N."/>
            <person name="Fitzgerald M."/>
            <person name="Haas B.J."/>
            <person name="Zeng Q."/>
            <person name="Young S."/>
            <person name="Adiconis X."/>
            <person name="Fan L."/>
            <person name="Levin J.Z."/>
            <person name="Mitchell T.K."/>
            <person name="Okubara P.A."/>
            <person name="Farman M.L."/>
            <person name="Kohn L.M."/>
            <person name="Birren B."/>
            <person name="Ma L.-J."/>
            <person name="Dean R.A."/>
        </authorList>
    </citation>
    <scope>NUCLEOTIDE SEQUENCE</scope>
    <source>
        <strain evidence="7">ATCC 64411 / 73-15</strain>
    </source>
</reference>
<dbReference type="SUPFAM" id="SSF49503">
    <property type="entry name" value="Cupredoxins"/>
    <property type="match status" value="3"/>
</dbReference>
<evidence type="ECO:0000259" key="4">
    <source>
        <dbReference type="Pfam" id="PF07731"/>
    </source>
</evidence>
<feature type="chain" id="PRO_5009385280" description="Bilirubin oxidase" evidence="3">
    <location>
        <begin position="23"/>
        <end position="654"/>
    </location>
</feature>
<dbReference type="EMBL" id="ADBL01000708">
    <property type="status" value="NOT_ANNOTATED_CDS"/>
    <property type="molecule type" value="Genomic_DNA"/>
</dbReference>
<accession>A0A0C4DSN5</accession>
<reference evidence="8" key="1">
    <citation type="submission" date="2010-05" db="EMBL/GenBank/DDBJ databases">
        <title>The genome sequence of Magnaporthe poae strain ATCC 64411.</title>
        <authorList>
            <person name="Ma L.-J."/>
            <person name="Dead R."/>
            <person name="Young S."/>
            <person name="Zeng Q."/>
            <person name="Koehrsen M."/>
            <person name="Alvarado L."/>
            <person name="Berlin A."/>
            <person name="Chapman S.B."/>
            <person name="Chen Z."/>
            <person name="Freedman E."/>
            <person name="Gellesch M."/>
            <person name="Goldberg J."/>
            <person name="Griggs A."/>
            <person name="Gujja S."/>
            <person name="Heilman E.R."/>
            <person name="Heiman D."/>
            <person name="Hepburn T."/>
            <person name="Howarth C."/>
            <person name="Jen D."/>
            <person name="Larson L."/>
            <person name="Mehta T."/>
            <person name="Neiman D."/>
            <person name="Pearson M."/>
            <person name="Roberts A."/>
            <person name="Saif S."/>
            <person name="Shea T."/>
            <person name="Shenoy N."/>
            <person name="Sisk P."/>
            <person name="Stolte C."/>
            <person name="Sykes S."/>
            <person name="Walk T."/>
            <person name="White J."/>
            <person name="Yandava C."/>
            <person name="Haas B."/>
            <person name="Nusbaum C."/>
            <person name="Birren B."/>
        </authorList>
    </citation>
    <scope>NUCLEOTIDE SEQUENCE [LARGE SCALE GENOMIC DNA]</scope>
    <source>
        <strain evidence="8">ATCC 64411 / 73-15</strain>
    </source>
</reference>
<dbReference type="CDD" id="cd13889">
    <property type="entry name" value="CuRO_3_BOD"/>
    <property type="match status" value="1"/>
</dbReference>
<evidence type="ECO:0000313" key="6">
    <source>
        <dbReference type="EMBL" id="KLU83867.1"/>
    </source>
</evidence>
<dbReference type="InterPro" id="IPR011707">
    <property type="entry name" value="Cu-oxidase-like_N"/>
</dbReference>
<dbReference type="EnsemblFungi" id="MAPG_02917T0">
    <property type="protein sequence ID" value="MAPG_02917T0"/>
    <property type="gene ID" value="MAPG_02917"/>
</dbReference>
<dbReference type="VEuPathDB" id="FungiDB:MAPG_02917"/>
<feature type="domain" description="Plastocyanin-like" evidence="5">
    <location>
        <begin position="110"/>
        <end position="221"/>
    </location>
</feature>
<feature type="domain" description="Plastocyanin-like" evidence="4">
    <location>
        <begin position="421"/>
        <end position="536"/>
    </location>
</feature>
<evidence type="ECO:0000313" key="7">
    <source>
        <dbReference type="EnsemblFungi" id="MAPG_02917T0"/>
    </source>
</evidence>
<keyword evidence="2" id="KW-0186">Copper</keyword>
<dbReference type="Proteomes" id="UP000011715">
    <property type="component" value="Unassembled WGS sequence"/>
</dbReference>
<dbReference type="Pfam" id="PF07731">
    <property type="entry name" value="Cu-oxidase_2"/>
    <property type="match status" value="1"/>
</dbReference>
<dbReference type="InterPro" id="IPR045087">
    <property type="entry name" value="Cu-oxidase_fam"/>
</dbReference>
<dbReference type="STRING" id="644358.A0A0C4DSN5"/>
<reference evidence="6" key="3">
    <citation type="submission" date="2011-03" db="EMBL/GenBank/DDBJ databases">
        <title>Annotation of Magnaporthe poae ATCC 64411.</title>
        <authorList>
            <person name="Ma L.-J."/>
            <person name="Dead R."/>
            <person name="Young S.K."/>
            <person name="Zeng Q."/>
            <person name="Gargeya S."/>
            <person name="Fitzgerald M."/>
            <person name="Haas B."/>
            <person name="Abouelleil A."/>
            <person name="Alvarado L."/>
            <person name="Arachchi H.M."/>
            <person name="Berlin A."/>
            <person name="Brown A."/>
            <person name="Chapman S.B."/>
            <person name="Chen Z."/>
            <person name="Dunbar C."/>
            <person name="Freedman E."/>
            <person name="Gearin G."/>
            <person name="Gellesch M."/>
            <person name="Goldberg J."/>
            <person name="Griggs A."/>
            <person name="Gujja S."/>
            <person name="Heiman D."/>
            <person name="Howarth C."/>
            <person name="Larson L."/>
            <person name="Lui A."/>
            <person name="MacDonald P.J.P."/>
            <person name="Mehta T."/>
            <person name="Montmayeur A."/>
            <person name="Murphy C."/>
            <person name="Neiman D."/>
            <person name="Pearson M."/>
            <person name="Priest M."/>
            <person name="Roberts A."/>
            <person name="Saif S."/>
            <person name="Shea T."/>
            <person name="Shenoy N."/>
            <person name="Sisk P."/>
            <person name="Stolte C."/>
            <person name="Sykes S."/>
            <person name="Yandava C."/>
            <person name="Wortman J."/>
            <person name="Nusbaum C."/>
            <person name="Birren B."/>
        </authorList>
    </citation>
    <scope>NUCLEOTIDE SEQUENCE</scope>
    <source>
        <strain evidence="6">ATCC 64411</strain>
    </source>
</reference>
<reference evidence="7" key="5">
    <citation type="submission" date="2015-06" db="UniProtKB">
        <authorList>
            <consortium name="EnsemblFungi"/>
        </authorList>
    </citation>
    <scope>IDENTIFICATION</scope>
    <source>
        <strain evidence="7">ATCC 64411</strain>
    </source>
</reference>
<evidence type="ECO:0000256" key="2">
    <source>
        <dbReference type="ARBA" id="ARBA00023008"/>
    </source>
</evidence>
<dbReference type="PANTHER" id="PTHR48267:SF1">
    <property type="entry name" value="BILIRUBIN OXIDASE"/>
    <property type="match status" value="1"/>
</dbReference>
<evidence type="ECO:0008006" key="9">
    <source>
        <dbReference type="Google" id="ProtNLM"/>
    </source>
</evidence>
<dbReference type="OMA" id="GMWIIED"/>
<dbReference type="InterPro" id="IPR011706">
    <property type="entry name" value="Cu-oxidase_C"/>
</dbReference>
<evidence type="ECO:0000256" key="3">
    <source>
        <dbReference type="SAM" id="SignalP"/>
    </source>
</evidence>
<dbReference type="InterPro" id="IPR008972">
    <property type="entry name" value="Cupredoxin"/>
</dbReference>
<dbReference type="GO" id="GO:0005507">
    <property type="term" value="F:copper ion binding"/>
    <property type="evidence" value="ECO:0007669"/>
    <property type="project" value="InterPro"/>
</dbReference>
<evidence type="ECO:0000256" key="1">
    <source>
        <dbReference type="ARBA" id="ARBA00010609"/>
    </source>
</evidence>
<keyword evidence="8" id="KW-1185">Reference proteome</keyword>
<dbReference type="PANTHER" id="PTHR48267">
    <property type="entry name" value="CUPREDOXIN SUPERFAMILY PROTEIN"/>
    <property type="match status" value="1"/>
</dbReference>
<feature type="signal peptide" evidence="3">
    <location>
        <begin position="1"/>
        <end position="22"/>
    </location>
</feature>
<dbReference type="GO" id="GO:0016491">
    <property type="term" value="F:oxidoreductase activity"/>
    <property type="evidence" value="ECO:0007669"/>
    <property type="project" value="InterPro"/>
</dbReference>
<dbReference type="OrthoDB" id="262547at2759"/>
<dbReference type="EMBL" id="GL876967">
    <property type="protein sequence ID" value="KLU83867.1"/>
    <property type="molecule type" value="Genomic_DNA"/>
</dbReference>
<evidence type="ECO:0000313" key="8">
    <source>
        <dbReference type="Proteomes" id="UP000011715"/>
    </source>
</evidence>